<evidence type="ECO:0000256" key="1">
    <source>
        <dbReference type="ARBA" id="ARBA00004370"/>
    </source>
</evidence>
<sequence>MSAAAADYPLRRRGDVEDDFDEEEHRRLTESSINAFLEEEGVPVSSSVTVEDITSALVALGNSVATAAASFVVKVALLRLDCLAAVEGELRKDVACASSSKVRVTADKSPPRRSSRASAFGWLRHLYKEEKGVCGFLRGGQAEFGFVLASFVEEALLFAAMRSLMDRLGSLLPSQSSRAGGAAALWWAGLSRTVAPTFAMSLLSWPLRAVRTTIRVNYMADTLLLNGLDVDLASRALSLGLAWTVVKPASRWMQRWAMMSTSNAGGASAPLTLVRLGQHRLFALGVLLAVAGSVNALQRPFVVLRQRMALLPVADAESACNGGDDQTKTPPTARRGCRYANGWDCAVQVWRQEGVAGLLAGLQLCLITSSVVPLLQTLAGYPTAPSFSGAEPDQPTPCGAVQPAAMPRHTAQGGPCITLGITTSKLKPKDSMCKRVLAESSTRIVVSSHKPDHHRKSLRHSASPDPPADTKNPQSHPRLGGADLWHPHEELALGPEMPR</sequence>
<evidence type="ECO:0000256" key="4">
    <source>
        <dbReference type="SAM" id="MobiDB-lite"/>
    </source>
</evidence>
<dbReference type="InterPro" id="IPR023395">
    <property type="entry name" value="MCP_dom_sf"/>
</dbReference>
<comment type="caution">
    <text evidence="5">The sequence shown here is derived from an EMBL/GenBank/DDBJ whole genome shotgun (WGS) entry which is preliminary data.</text>
</comment>
<dbReference type="VEuPathDB" id="TriTrypDB:LdBPK_141060.1"/>
<feature type="region of interest" description="Disordered" evidence="4">
    <location>
        <begin position="443"/>
        <end position="499"/>
    </location>
</feature>
<evidence type="ECO:0000256" key="3">
    <source>
        <dbReference type="ARBA" id="ARBA00023136"/>
    </source>
</evidence>
<evidence type="ECO:0000313" key="6">
    <source>
        <dbReference type="Proteomes" id="UP000318447"/>
    </source>
</evidence>
<evidence type="ECO:0000313" key="5">
    <source>
        <dbReference type="EMBL" id="TPP46289.1"/>
    </source>
</evidence>
<dbReference type="VEuPathDB" id="TriTrypDB:LdCL_140016300"/>
<dbReference type="AlphaFoldDB" id="A0A504XG89"/>
<dbReference type="Gene3D" id="1.50.40.10">
    <property type="entry name" value="Mitochondrial carrier domain"/>
    <property type="match status" value="1"/>
</dbReference>
<accession>A0A504XG89</accession>
<keyword evidence="3" id="KW-0472">Membrane</keyword>
<name>A0A504XG89_LEIDO</name>
<feature type="region of interest" description="Disordered" evidence="4">
    <location>
        <begin position="386"/>
        <end position="414"/>
    </location>
</feature>
<proteinExistence type="predicted"/>
<dbReference type="SUPFAM" id="SSF103506">
    <property type="entry name" value="Mitochondrial carrier"/>
    <property type="match status" value="1"/>
</dbReference>
<keyword evidence="2" id="KW-0812">Transmembrane</keyword>
<reference evidence="6" key="1">
    <citation type="submission" date="2019-02" db="EMBL/GenBank/DDBJ databases">
        <title>FDA dAtabase for Regulatory Grade micrObial Sequences (FDA-ARGOS): Supporting development and validation of Infectious Disease Dx tests.</title>
        <authorList>
            <person name="Duncan R."/>
            <person name="Fisher C."/>
            <person name="Tallon L."/>
            <person name="Sadzewicz L."/>
            <person name="Sengamalay N."/>
            <person name="Ott S."/>
            <person name="Godinez A."/>
            <person name="Nagaraj S."/>
            <person name="Vavikolanu K."/>
            <person name="Nadendla S."/>
            <person name="Aluvathingal J."/>
            <person name="Sichtig H."/>
        </authorList>
    </citation>
    <scope>NUCLEOTIDE SEQUENCE [LARGE SCALE GENOMIC DNA]</scope>
    <source>
        <strain evidence="6">FDAARGOS_361</strain>
    </source>
</reference>
<organism evidence="5 6">
    <name type="scientific">Leishmania donovani</name>
    <dbReference type="NCBI Taxonomy" id="5661"/>
    <lineage>
        <taxon>Eukaryota</taxon>
        <taxon>Discoba</taxon>
        <taxon>Euglenozoa</taxon>
        <taxon>Kinetoplastea</taxon>
        <taxon>Metakinetoplastina</taxon>
        <taxon>Trypanosomatida</taxon>
        <taxon>Trypanosomatidae</taxon>
        <taxon>Leishmaniinae</taxon>
        <taxon>Leishmania</taxon>
    </lineage>
</organism>
<gene>
    <name evidence="5" type="ORF">CGC21_4940</name>
</gene>
<dbReference type="VEuPathDB" id="TriTrypDB:LDHU3_14.1330"/>
<evidence type="ECO:0000256" key="2">
    <source>
        <dbReference type="ARBA" id="ARBA00022692"/>
    </source>
</evidence>
<dbReference type="Proteomes" id="UP000318447">
    <property type="component" value="Unassembled WGS sequence"/>
</dbReference>
<dbReference type="EMBL" id="RHLC01000026">
    <property type="protein sequence ID" value="TPP46289.1"/>
    <property type="molecule type" value="Genomic_DNA"/>
</dbReference>
<protein>
    <submittedName>
        <fullName evidence="5">Uncharacterized protein</fullName>
    </submittedName>
</protein>
<comment type="subcellular location">
    <subcellularLocation>
        <location evidence="1">Membrane</location>
    </subcellularLocation>
</comment>
<dbReference type="GO" id="GO:0016020">
    <property type="term" value="C:membrane"/>
    <property type="evidence" value="ECO:0007669"/>
    <property type="project" value="UniProtKB-SubCell"/>
</dbReference>